<reference evidence="3" key="1">
    <citation type="submission" date="2017-09" db="EMBL/GenBank/DDBJ databases">
        <title>Metaegenomics of thermophilic ammonia-oxidizing enrichment culture.</title>
        <authorList>
            <person name="Kato S."/>
            <person name="Suzuki K."/>
        </authorList>
    </citation>
    <scope>NUCLEOTIDE SEQUENCE [LARGE SCALE GENOMIC DNA]</scope>
</reference>
<dbReference type="InterPro" id="IPR003141">
    <property type="entry name" value="Pol/His_phosphatase_N"/>
</dbReference>
<dbReference type="SUPFAM" id="SSF89550">
    <property type="entry name" value="PHP domain-like"/>
    <property type="match status" value="1"/>
</dbReference>
<organism evidence="2 3">
    <name type="scientific">Candidatus Fervidibacter japonicus</name>
    <dbReference type="NCBI Taxonomy" id="2035412"/>
    <lineage>
        <taxon>Bacteria</taxon>
        <taxon>Candidatus Fervidibacterota</taxon>
        <taxon>Candidatus Fervidibacter</taxon>
    </lineage>
</organism>
<dbReference type="PANTHER" id="PTHR36928">
    <property type="entry name" value="PHOSPHATASE YCDX-RELATED"/>
    <property type="match status" value="1"/>
</dbReference>
<comment type="caution">
    <text evidence="2">The sequence shown here is derived from an EMBL/GenBank/DDBJ whole genome shotgun (WGS) entry which is preliminary data.</text>
</comment>
<feature type="domain" description="Polymerase/histidinol phosphatase N-terminal" evidence="1">
    <location>
        <begin position="3"/>
        <end position="80"/>
    </location>
</feature>
<evidence type="ECO:0000313" key="3">
    <source>
        <dbReference type="Proteomes" id="UP000236173"/>
    </source>
</evidence>
<name>A0A2H5X9X7_9BACT</name>
<keyword evidence="2" id="KW-0269">Exonuclease</keyword>
<dbReference type="Pfam" id="PF02811">
    <property type="entry name" value="PHP"/>
    <property type="match status" value="1"/>
</dbReference>
<dbReference type="PANTHER" id="PTHR36928:SF1">
    <property type="entry name" value="PHOSPHATASE YCDX-RELATED"/>
    <property type="match status" value="1"/>
</dbReference>
<dbReference type="GO" id="GO:0004527">
    <property type="term" value="F:exonuclease activity"/>
    <property type="evidence" value="ECO:0007669"/>
    <property type="project" value="UniProtKB-KW"/>
</dbReference>
<sequence length="260" mass="29035">MRYDLHTHTLFSDGRDSVWEMARAADAAGLDALALTDHLEADRFGTPMTDWVDAFLREVEAARGKVKVRLLAGVEAALLNVQGAVTVTPEVYRKVDIVLCGIEWGTRGIALNPPDNPVAFQRVLVTAYGNLALNPFVDVIAHPFNLGRFPLKLPLNQLATSAIREIAAAFSEGDKAFDLNNTLWWWFPDTTPQQVLRHYARIVEEFADAGVKFVCGSDAHSLHGVGNLTWVAQLIRLVGLTEEHFLTLEQLRERRLRRLL</sequence>
<dbReference type="InterPro" id="IPR004013">
    <property type="entry name" value="PHP_dom"/>
</dbReference>
<dbReference type="InterPro" id="IPR050243">
    <property type="entry name" value="PHP_phosphatase"/>
</dbReference>
<dbReference type="GO" id="GO:0005829">
    <property type="term" value="C:cytosol"/>
    <property type="evidence" value="ECO:0007669"/>
    <property type="project" value="TreeGrafter"/>
</dbReference>
<dbReference type="InterPro" id="IPR016195">
    <property type="entry name" value="Pol/histidinol_Pase-like"/>
</dbReference>
<keyword evidence="2" id="KW-0378">Hydrolase</keyword>
<proteinExistence type="predicted"/>
<evidence type="ECO:0000259" key="1">
    <source>
        <dbReference type="SMART" id="SM00481"/>
    </source>
</evidence>
<dbReference type="Proteomes" id="UP000236173">
    <property type="component" value="Unassembled WGS sequence"/>
</dbReference>
<dbReference type="GO" id="GO:0008270">
    <property type="term" value="F:zinc ion binding"/>
    <property type="evidence" value="ECO:0007669"/>
    <property type="project" value="TreeGrafter"/>
</dbReference>
<gene>
    <name evidence="2" type="primary">polX_1</name>
    <name evidence="2" type="ORF">HRbin17_00470</name>
</gene>
<accession>A0A2H5X9X7</accession>
<dbReference type="SMART" id="SM00481">
    <property type="entry name" value="POLIIIAc"/>
    <property type="match status" value="1"/>
</dbReference>
<keyword evidence="2" id="KW-0540">Nuclease</keyword>
<dbReference type="EMBL" id="BEHT01000004">
    <property type="protein sequence ID" value="GBC97975.1"/>
    <property type="molecule type" value="Genomic_DNA"/>
</dbReference>
<dbReference type="Gene3D" id="3.20.20.140">
    <property type="entry name" value="Metal-dependent hydrolases"/>
    <property type="match status" value="1"/>
</dbReference>
<dbReference type="AlphaFoldDB" id="A0A2H5X9X7"/>
<evidence type="ECO:0000313" key="2">
    <source>
        <dbReference type="EMBL" id="GBC97975.1"/>
    </source>
</evidence>
<dbReference type="GO" id="GO:0042578">
    <property type="term" value="F:phosphoric ester hydrolase activity"/>
    <property type="evidence" value="ECO:0007669"/>
    <property type="project" value="TreeGrafter"/>
</dbReference>
<protein>
    <submittedName>
        <fullName evidence="2">DNA polymerase/3'-5' exonuclease PolX</fullName>
    </submittedName>
</protein>